<reference evidence="11" key="1">
    <citation type="submission" date="2011-02" db="EMBL/GenBank/DDBJ databases">
        <title>The complete sequence of chromosome of Deinococcus proteolyticus DSM 20540.</title>
        <authorList>
            <consortium name="US DOE Joint Genome Institute (JGI-PGF)"/>
            <person name="Lucas S."/>
            <person name="Copeland A."/>
            <person name="Lapidus A."/>
            <person name="Bruce D."/>
            <person name="Goodwin L."/>
            <person name="Pitluck S."/>
            <person name="Kyrpides N."/>
            <person name="Mavromatis K."/>
            <person name="Pagani I."/>
            <person name="Ivanova N."/>
            <person name="Ovchinnikova G."/>
            <person name="Zeytun A."/>
            <person name="Detter J.C."/>
            <person name="Han C."/>
            <person name="Land M."/>
            <person name="Hauser L."/>
            <person name="Markowitz V."/>
            <person name="Cheng J.-F."/>
            <person name="Hugenholtz P."/>
            <person name="Woyke T."/>
            <person name="Wu D."/>
            <person name="Pukall R."/>
            <person name="Steenblock K."/>
            <person name="Brambilla E."/>
            <person name="Klenk H.-P."/>
            <person name="Eisen J.A."/>
        </authorList>
    </citation>
    <scope>NUCLEOTIDE SEQUENCE [LARGE SCALE GENOMIC DNA]</scope>
    <source>
        <strain evidence="11">ATCC 35074 / DSM 20540 / JCM 6276 / NBRC 101906 / NCIMB 13154 / VKM Ac-1939 / CCM 2703 / MRP</strain>
    </source>
</reference>
<dbReference type="GO" id="GO:0018580">
    <property type="term" value="F:nitronate monooxygenase activity"/>
    <property type="evidence" value="ECO:0007669"/>
    <property type="project" value="InterPro"/>
</dbReference>
<comment type="catalytic activity">
    <reaction evidence="9">
        <text>3 propionate 3-nitronate + 3 O2 + H2O = 3 3-oxopropanoate + 2 nitrate + nitrite + H2O2 + 3 H(+)</text>
        <dbReference type="Rhea" id="RHEA:57332"/>
        <dbReference type="ChEBI" id="CHEBI:15377"/>
        <dbReference type="ChEBI" id="CHEBI:15378"/>
        <dbReference type="ChEBI" id="CHEBI:15379"/>
        <dbReference type="ChEBI" id="CHEBI:16240"/>
        <dbReference type="ChEBI" id="CHEBI:16301"/>
        <dbReference type="ChEBI" id="CHEBI:17632"/>
        <dbReference type="ChEBI" id="CHEBI:33190"/>
        <dbReference type="ChEBI" id="CHEBI:136067"/>
    </reaction>
</comment>
<evidence type="ECO:0000256" key="4">
    <source>
        <dbReference type="ARBA" id="ARBA00022630"/>
    </source>
</evidence>
<evidence type="ECO:0000256" key="8">
    <source>
        <dbReference type="ARBA" id="ARBA00031155"/>
    </source>
</evidence>
<organism evidence="10 11">
    <name type="scientific">Deinococcus proteolyticus (strain ATCC 35074 / DSM 20540 / JCM 6276 / NBRC 101906 / NCIMB 13154 / VKM Ac-1939 / CCM 2703 / MRP)</name>
    <dbReference type="NCBI Taxonomy" id="693977"/>
    <lineage>
        <taxon>Bacteria</taxon>
        <taxon>Thermotogati</taxon>
        <taxon>Deinococcota</taxon>
        <taxon>Deinococci</taxon>
        <taxon>Deinococcales</taxon>
        <taxon>Deinococcaceae</taxon>
        <taxon>Deinococcus</taxon>
    </lineage>
</organism>
<keyword evidence="7" id="KW-0503">Monooxygenase</keyword>
<comment type="similarity">
    <text evidence="2">Belongs to the nitronate monooxygenase family. NMO class I subfamily.</text>
</comment>
<keyword evidence="11" id="KW-1185">Reference proteome</keyword>
<evidence type="ECO:0000313" key="11">
    <source>
        <dbReference type="Proteomes" id="UP000007718"/>
    </source>
</evidence>
<dbReference type="EMBL" id="CP002536">
    <property type="protein sequence ID" value="ADY27034.1"/>
    <property type="molecule type" value="Genomic_DNA"/>
</dbReference>
<dbReference type="PANTHER" id="PTHR42747:SF3">
    <property type="entry name" value="NITRONATE MONOOXYGENASE-RELATED"/>
    <property type="match status" value="1"/>
</dbReference>
<dbReference type="Pfam" id="PF03060">
    <property type="entry name" value="NMO"/>
    <property type="match status" value="1"/>
</dbReference>
<gene>
    <name evidence="10" type="ordered locus">Deipr_1902</name>
</gene>
<keyword evidence="5" id="KW-0288">FMN</keyword>
<evidence type="ECO:0000256" key="5">
    <source>
        <dbReference type="ARBA" id="ARBA00022643"/>
    </source>
</evidence>
<dbReference type="CDD" id="cd04730">
    <property type="entry name" value="NPD_like"/>
    <property type="match status" value="1"/>
</dbReference>
<comment type="cofactor">
    <cofactor evidence="1">
        <name>FMN</name>
        <dbReference type="ChEBI" id="CHEBI:58210"/>
    </cofactor>
</comment>
<dbReference type="GO" id="GO:0051213">
    <property type="term" value="F:dioxygenase activity"/>
    <property type="evidence" value="ECO:0007669"/>
    <property type="project" value="UniProtKB-KW"/>
</dbReference>
<dbReference type="InterPro" id="IPR004136">
    <property type="entry name" value="NMO"/>
</dbReference>
<evidence type="ECO:0000256" key="3">
    <source>
        <dbReference type="ARBA" id="ARBA00022575"/>
    </source>
</evidence>
<evidence type="ECO:0000256" key="9">
    <source>
        <dbReference type="ARBA" id="ARBA00049401"/>
    </source>
</evidence>
<dbReference type="PANTHER" id="PTHR42747">
    <property type="entry name" value="NITRONATE MONOOXYGENASE-RELATED"/>
    <property type="match status" value="1"/>
</dbReference>
<dbReference type="Proteomes" id="UP000007718">
    <property type="component" value="Chromosome"/>
</dbReference>
<name>F0RM97_DEIPM</name>
<dbReference type="eggNOG" id="COG2070">
    <property type="taxonomic scope" value="Bacteria"/>
</dbReference>
<dbReference type="SUPFAM" id="SSF51412">
    <property type="entry name" value="Inosine monophosphate dehydrogenase (IMPDH)"/>
    <property type="match status" value="1"/>
</dbReference>
<keyword evidence="3" id="KW-0216">Detoxification</keyword>
<dbReference type="HOGENOM" id="CLU_038732_5_1_0"/>
<proteinExistence type="inferred from homology"/>
<dbReference type="KEGG" id="dpt:Deipr_1902"/>
<dbReference type="InterPro" id="IPR013785">
    <property type="entry name" value="Aldolase_TIM"/>
</dbReference>
<dbReference type="STRING" id="693977.Deipr_1902"/>
<protein>
    <recommendedName>
        <fullName evidence="8">Propionate 3-nitronate monooxygenase</fullName>
    </recommendedName>
</protein>
<dbReference type="GO" id="GO:0009636">
    <property type="term" value="P:response to toxic substance"/>
    <property type="evidence" value="ECO:0007669"/>
    <property type="project" value="UniProtKB-KW"/>
</dbReference>
<evidence type="ECO:0000256" key="1">
    <source>
        <dbReference type="ARBA" id="ARBA00001917"/>
    </source>
</evidence>
<keyword evidence="4" id="KW-0285">Flavoprotein</keyword>
<keyword evidence="10" id="KW-0223">Dioxygenase</keyword>
<keyword evidence="6" id="KW-0560">Oxidoreductase</keyword>
<dbReference type="AlphaFoldDB" id="F0RM97"/>
<reference evidence="10 11" key="2">
    <citation type="journal article" date="2012" name="Stand. Genomic Sci.">
        <title>Complete genome sequence of the orange-red pigmented, radioresistant Deinococcus proteolyticus type strain (MRP(T)).</title>
        <authorList>
            <person name="Copeland A."/>
            <person name="Zeytun A."/>
            <person name="Yassawong M."/>
            <person name="Nolan M."/>
            <person name="Lucas S."/>
            <person name="Hammon N."/>
            <person name="Deshpande S."/>
            <person name="Cheng J.F."/>
            <person name="Han C."/>
            <person name="Tapia R."/>
            <person name="Goodwin L.A."/>
            <person name="Pitluck S."/>
            <person name="Mavromatis K."/>
            <person name="Liolios K."/>
            <person name="Pagani I."/>
            <person name="Ivanova N."/>
            <person name="Mikhailova N."/>
            <person name="Pati A."/>
            <person name="Chen A."/>
            <person name="Palaniappan K."/>
            <person name="Land M."/>
            <person name="Hauser L."/>
            <person name="Jeffries C.D."/>
            <person name="Brambilla E.M."/>
            <person name="Rohde M."/>
            <person name="Sikorski J."/>
            <person name="Pukall R."/>
            <person name="Goker M."/>
            <person name="Detter J.C."/>
            <person name="Woyke T."/>
            <person name="Bristow J."/>
            <person name="Eisen J.A."/>
            <person name="Markowitz V."/>
            <person name="Hugenholtz P."/>
            <person name="Kyrpides N.C."/>
            <person name="Klenk H.P."/>
            <person name="Lapidus A."/>
        </authorList>
    </citation>
    <scope>NUCLEOTIDE SEQUENCE [LARGE SCALE GENOMIC DNA]</scope>
    <source>
        <strain evidence="11">ATCC 35074 / DSM 20540 / JCM 6276 / NBRC 101906 / NCIMB 13154 / VKM Ac-1939 / CCM 2703 / MRP</strain>
    </source>
</reference>
<evidence type="ECO:0000256" key="2">
    <source>
        <dbReference type="ARBA" id="ARBA00009881"/>
    </source>
</evidence>
<dbReference type="Gene3D" id="3.20.20.70">
    <property type="entry name" value="Aldolase class I"/>
    <property type="match status" value="1"/>
</dbReference>
<accession>F0RM97</accession>
<evidence type="ECO:0000313" key="10">
    <source>
        <dbReference type="EMBL" id="ADY27034.1"/>
    </source>
</evidence>
<evidence type="ECO:0000256" key="6">
    <source>
        <dbReference type="ARBA" id="ARBA00023002"/>
    </source>
</evidence>
<sequence>MAGVTTPELVAAVSEAGALGSLGAGYLSGERLSAEMARIRQRSEQPFMVNLFVPDPEPQFSAAELAAALEALQPTLDDLGLPRPALNPPYAADFGEQLRALLAQPPAAVSFTFGLPPAAVVQQLQARGTQVWITVTSREEAQQATQLGPDALVAQGSAAGGHRGGWQADALAPTLELTRELLELGLPVMAAGGLMTPADVRRALDAGAAAAQCGTAFLLAHEAGTSAPYRAALERARWGGEAAKTVLTRGPSGRLARGLANRLAAVDTVLPYPAQNALTQPLRAEATRQHRPEWLSLWAGKRVAELTGEQSAAALVAWLTSEL</sequence>
<evidence type="ECO:0000256" key="7">
    <source>
        <dbReference type="ARBA" id="ARBA00023033"/>
    </source>
</evidence>